<comment type="pathway">
    <text evidence="7 8">Porphyrin-containing compound metabolism; protoheme biosynthesis; protoheme from protoporphyrin-IX: step 1/1.</text>
</comment>
<evidence type="ECO:0000256" key="5">
    <source>
        <dbReference type="ARBA" id="ARBA00023244"/>
    </source>
</evidence>
<evidence type="ECO:0000256" key="1">
    <source>
        <dbReference type="ARBA" id="ARBA00007718"/>
    </source>
</evidence>
<evidence type="ECO:0000256" key="3">
    <source>
        <dbReference type="ARBA" id="ARBA00023133"/>
    </source>
</evidence>
<dbReference type="Gene3D" id="3.40.50.1400">
    <property type="match status" value="2"/>
</dbReference>
<keyword evidence="7 8" id="KW-0963">Cytoplasm</keyword>
<dbReference type="GO" id="GO:0046872">
    <property type="term" value="F:metal ion binding"/>
    <property type="evidence" value="ECO:0007669"/>
    <property type="project" value="UniProtKB-KW"/>
</dbReference>
<dbReference type="EC" id="4.98.1.1" evidence="7 8"/>
<feature type="binding site" evidence="7">
    <location>
        <position position="189"/>
    </location>
    <ligand>
        <name>Fe(2+)</name>
        <dbReference type="ChEBI" id="CHEBI:29033"/>
    </ligand>
</feature>
<evidence type="ECO:0000256" key="7">
    <source>
        <dbReference type="HAMAP-Rule" id="MF_00323"/>
    </source>
</evidence>
<comment type="function">
    <text evidence="7 8">Catalyzes the ferrous insertion into protoporphyrin IX.</text>
</comment>
<keyword evidence="3 7" id="KW-0350">Heme biosynthesis</keyword>
<dbReference type="PANTHER" id="PTHR11108">
    <property type="entry name" value="FERROCHELATASE"/>
    <property type="match status" value="1"/>
</dbReference>
<dbReference type="InterPro" id="IPR001015">
    <property type="entry name" value="Ferrochelatase"/>
</dbReference>
<dbReference type="AlphaFoldDB" id="A0A1T4QRT4"/>
<name>A0A1T4QRT4_9HYPH</name>
<dbReference type="CDD" id="cd00419">
    <property type="entry name" value="Ferrochelatase_C"/>
    <property type="match status" value="1"/>
</dbReference>
<dbReference type="PROSITE" id="PS00534">
    <property type="entry name" value="FERROCHELATASE"/>
    <property type="match status" value="1"/>
</dbReference>
<dbReference type="PANTHER" id="PTHR11108:SF1">
    <property type="entry name" value="FERROCHELATASE, MITOCHONDRIAL"/>
    <property type="match status" value="1"/>
</dbReference>
<organism evidence="9 10">
    <name type="scientific">Enhydrobacter aerosaccus</name>
    <dbReference type="NCBI Taxonomy" id="225324"/>
    <lineage>
        <taxon>Bacteria</taxon>
        <taxon>Pseudomonadati</taxon>
        <taxon>Pseudomonadota</taxon>
        <taxon>Alphaproteobacteria</taxon>
        <taxon>Hyphomicrobiales</taxon>
        <taxon>Enhydrobacter</taxon>
    </lineage>
</organism>
<keyword evidence="4 7" id="KW-0456">Lyase</keyword>
<reference evidence="10" key="1">
    <citation type="submission" date="2017-02" db="EMBL/GenBank/DDBJ databases">
        <authorList>
            <person name="Varghese N."/>
            <person name="Submissions S."/>
        </authorList>
    </citation>
    <scope>NUCLEOTIDE SEQUENCE [LARGE SCALE GENOMIC DNA]</scope>
    <source>
        <strain evidence="10">ATCC 27094</strain>
    </source>
</reference>
<keyword evidence="7" id="KW-0479">Metal-binding</keyword>
<sequence>MKIAIILFNLGGPDSLEAVQPFLRNLFSDPAIITLPSWLRLPLAHFISKRRAPKALGIYEQIGGGSPILGQTEAQARALEEALSQGNHHEWRGYVCMRYWHPLTDAVVKSVARFAPDRIVLLPLYPQFSTTTTASSFRAWHKVAHFKTPTRTVESYPVEPGFIAASVELVKQGLSEVGAAPRRVLFSAHGLPEKVIKAGDPYQRQVEQTAEAIASQLGGVDWTVCYQSRVGPLKWIGPSTDAEIARAGADKVGVVLYPLSFVSEHSETLVELDIEYRHLADKAGVPKYVRVPTVGTHPQFIAGLANLVRAALAEHEEMA</sequence>
<evidence type="ECO:0000256" key="2">
    <source>
        <dbReference type="ARBA" id="ARBA00023004"/>
    </source>
</evidence>
<comment type="catalytic activity">
    <reaction evidence="7 8">
        <text>heme b + 2 H(+) = protoporphyrin IX + Fe(2+)</text>
        <dbReference type="Rhea" id="RHEA:22584"/>
        <dbReference type="ChEBI" id="CHEBI:15378"/>
        <dbReference type="ChEBI" id="CHEBI:29033"/>
        <dbReference type="ChEBI" id="CHEBI:57306"/>
        <dbReference type="ChEBI" id="CHEBI:60344"/>
        <dbReference type="EC" id="4.98.1.1"/>
    </reaction>
</comment>
<dbReference type="GO" id="GO:0005737">
    <property type="term" value="C:cytoplasm"/>
    <property type="evidence" value="ECO:0007669"/>
    <property type="project" value="UniProtKB-SubCell"/>
</dbReference>
<keyword evidence="5 7" id="KW-0627">Porphyrin biosynthesis</keyword>
<dbReference type="STRING" id="225324.SAMN02745126_03403"/>
<dbReference type="InterPro" id="IPR033644">
    <property type="entry name" value="Ferrochelatase_C"/>
</dbReference>
<evidence type="ECO:0000256" key="6">
    <source>
        <dbReference type="ARBA" id="ARBA00024536"/>
    </source>
</evidence>
<keyword evidence="2 7" id="KW-0408">Iron</keyword>
<dbReference type="Proteomes" id="UP000190092">
    <property type="component" value="Unassembled WGS sequence"/>
</dbReference>
<evidence type="ECO:0000256" key="4">
    <source>
        <dbReference type="ARBA" id="ARBA00023239"/>
    </source>
</evidence>
<dbReference type="CDD" id="cd03411">
    <property type="entry name" value="Ferrochelatase_N"/>
    <property type="match status" value="1"/>
</dbReference>
<proteinExistence type="inferred from homology"/>
<feature type="binding site" evidence="7">
    <location>
        <position position="267"/>
    </location>
    <ligand>
        <name>Fe(2+)</name>
        <dbReference type="ChEBI" id="CHEBI:29033"/>
    </ligand>
</feature>
<dbReference type="InterPro" id="IPR033659">
    <property type="entry name" value="Ferrochelatase_N"/>
</dbReference>
<dbReference type="RefSeq" id="WP_085935079.1">
    <property type="nucleotide sequence ID" value="NZ_FUWJ01000003.1"/>
</dbReference>
<keyword evidence="10" id="KW-1185">Reference proteome</keyword>
<dbReference type="SUPFAM" id="SSF53800">
    <property type="entry name" value="Chelatase"/>
    <property type="match status" value="1"/>
</dbReference>
<dbReference type="InterPro" id="IPR019772">
    <property type="entry name" value="Ferrochelatase_AS"/>
</dbReference>
<dbReference type="HAMAP" id="MF_00323">
    <property type="entry name" value="Ferrochelatase"/>
    <property type="match status" value="1"/>
</dbReference>
<dbReference type="OrthoDB" id="9809741at2"/>
<dbReference type="UniPathway" id="UPA00252">
    <property type="reaction ID" value="UER00325"/>
</dbReference>
<dbReference type="EMBL" id="FUWJ01000003">
    <property type="protein sequence ID" value="SKA06415.1"/>
    <property type="molecule type" value="Genomic_DNA"/>
</dbReference>
<dbReference type="GO" id="GO:0006783">
    <property type="term" value="P:heme biosynthetic process"/>
    <property type="evidence" value="ECO:0007669"/>
    <property type="project" value="UniProtKB-UniRule"/>
</dbReference>
<evidence type="ECO:0000313" key="10">
    <source>
        <dbReference type="Proteomes" id="UP000190092"/>
    </source>
</evidence>
<accession>A0A1T4QRT4</accession>
<dbReference type="Pfam" id="PF00762">
    <property type="entry name" value="Ferrochelatase"/>
    <property type="match status" value="1"/>
</dbReference>
<protein>
    <recommendedName>
        <fullName evidence="7 8">Ferrochelatase</fullName>
        <ecNumber evidence="7 8">4.98.1.1</ecNumber>
    </recommendedName>
    <alternativeName>
        <fullName evidence="7">Heme synthase</fullName>
    </alternativeName>
    <alternativeName>
        <fullName evidence="7">Protoheme ferro-lyase</fullName>
    </alternativeName>
</protein>
<comment type="catalytic activity">
    <reaction evidence="6">
        <text>Fe-coproporphyrin III + 2 H(+) = coproporphyrin III + Fe(2+)</text>
        <dbReference type="Rhea" id="RHEA:49572"/>
        <dbReference type="ChEBI" id="CHEBI:15378"/>
        <dbReference type="ChEBI" id="CHEBI:29033"/>
        <dbReference type="ChEBI" id="CHEBI:68438"/>
        <dbReference type="ChEBI" id="CHEBI:131725"/>
        <dbReference type="EC" id="4.99.1.9"/>
    </reaction>
    <physiologicalReaction direction="right-to-left" evidence="6">
        <dbReference type="Rhea" id="RHEA:49574"/>
    </physiologicalReaction>
</comment>
<gene>
    <name evidence="7" type="primary">hemH</name>
    <name evidence="9" type="ORF">SAMN02745126_03403</name>
</gene>
<comment type="subcellular location">
    <subcellularLocation>
        <location evidence="7 8">Cytoplasm</location>
    </subcellularLocation>
</comment>
<evidence type="ECO:0000256" key="8">
    <source>
        <dbReference type="RuleBase" id="RU000607"/>
    </source>
</evidence>
<evidence type="ECO:0000313" key="9">
    <source>
        <dbReference type="EMBL" id="SKA06415.1"/>
    </source>
</evidence>
<dbReference type="NCBIfam" id="TIGR00109">
    <property type="entry name" value="hemH"/>
    <property type="match status" value="1"/>
</dbReference>
<dbReference type="GO" id="GO:0004325">
    <property type="term" value="F:ferrochelatase activity"/>
    <property type="evidence" value="ECO:0007669"/>
    <property type="project" value="UniProtKB-UniRule"/>
</dbReference>
<comment type="similarity">
    <text evidence="1 7 8">Belongs to the ferrochelatase family.</text>
</comment>